<dbReference type="EC" id="4.2.2.-" evidence="3"/>
<dbReference type="SUPFAM" id="SSF50685">
    <property type="entry name" value="Barwin-like endoglucanases"/>
    <property type="match status" value="1"/>
</dbReference>
<comment type="subcellular location">
    <subcellularLocation>
        <location evidence="3">Cell membrane</location>
        <topology evidence="3">Lipid-anchor</topology>
    </subcellularLocation>
</comment>
<protein>
    <recommendedName>
        <fullName evidence="3">Endolytic peptidoglycan transglycosylase RlpA</fullName>
        <ecNumber evidence="3">4.2.2.-</ecNumber>
    </recommendedName>
</protein>
<feature type="domain" description="RlpA-like protein double-psi beta-barrel" evidence="5">
    <location>
        <begin position="33"/>
        <end position="121"/>
    </location>
</feature>
<evidence type="ECO:0000256" key="3">
    <source>
        <dbReference type="HAMAP-Rule" id="MF_02071"/>
    </source>
</evidence>
<keyword evidence="3" id="KW-0472">Membrane</keyword>
<dbReference type="InterPro" id="IPR009009">
    <property type="entry name" value="RlpA-like_DPBB"/>
</dbReference>
<evidence type="ECO:0000256" key="1">
    <source>
        <dbReference type="ARBA" id="ARBA00023239"/>
    </source>
</evidence>
<dbReference type="PANTHER" id="PTHR34183:SF8">
    <property type="entry name" value="ENDOLYTIC PEPTIDOGLYCAN TRANSGLYCOSYLASE RLPA-RELATED"/>
    <property type="match status" value="1"/>
</dbReference>
<keyword evidence="7" id="KW-1185">Reference proteome</keyword>
<keyword evidence="1 3" id="KW-0456">Lyase</keyword>
<dbReference type="PROSITE" id="PS51257">
    <property type="entry name" value="PROKAR_LIPOPROTEIN"/>
    <property type="match status" value="1"/>
</dbReference>
<proteinExistence type="inferred from homology"/>
<gene>
    <name evidence="3" type="primary">rlpA</name>
    <name evidence="6" type="ORF">GCM10025772_07880</name>
</gene>
<evidence type="ECO:0000256" key="4">
    <source>
        <dbReference type="RuleBase" id="RU003495"/>
    </source>
</evidence>
<evidence type="ECO:0000313" key="7">
    <source>
        <dbReference type="Proteomes" id="UP001501600"/>
    </source>
</evidence>
<dbReference type="InterPro" id="IPR034718">
    <property type="entry name" value="RlpA"/>
</dbReference>
<organism evidence="6 7">
    <name type="scientific">Ferrimonas gelatinilytica</name>
    <dbReference type="NCBI Taxonomy" id="1255257"/>
    <lineage>
        <taxon>Bacteria</taxon>
        <taxon>Pseudomonadati</taxon>
        <taxon>Pseudomonadota</taxon>
        <taxon>Gammaproteobacteria</taxon>
        <taxon>Alteromonadales</taxon>
        <taxon>Ferrimonadaceae</taxon>
        <taxon>Ferrimonas</taxon>
    </lineage>
</organism>
<dbReference type="InterPro" id="IPR012997">
    <property type="entry name" value="RplA"/>
</dbReference>
<keyword evidence="3" id="KW-0564">Palmitate</keyword>
<dbReference type="EMBL" id="BAABLF010000005">
    <property type="protein sequence ID" value="GAA5188281.1"/>
    <property type="molecule type" value="Genomic_DNA"/>
</dbReference>
<reference evidence="7" key="1">
    <citation type="journal article" date="2019" name="Int. J. Syst. Evol. Microbiol.">
        <title>The Global Catalogue of Microorganisms (GCM) 10K type strain sequencing project: providing services to taxonomists for standard genome sequencing and annotation.</title>
        <authorList>
            <consortium name="The Broad Institute Genomics Platform"/>
            <consortium name="The Broad Institute Genome Sequencing Center for Infectious Disease"/>
            <person name="Wu L."/>
            <person name="Ma J."/>
        </authorList>
    </citation>
    <scope>NUCLEOTIDE SEQUENCE [LARGE SCALE GENOMIC DNA]</scope>
    <source>
        <strain evidence="7">JCM 18720</strain>
    </source>
</reference>
<accession>A0ABP9RW15</accession>
<comment type="caution">
    <text evidence="6">The sequence shown here is derived from an EMBL/GenBank/DDBJ whole genome shotgun (WGS) entry which is preliminary data.</text>
</comment>
<dbReference type="Gene3D" id="2.40.40.10">
    <property type="entry name" value="RlpA-like domain"/>
    <property type="match status" value="1"/>
</dbReference>
<keyword evidence="2 3" id="KW-0961">Cell wall biogenesis/degradation</keyword>
<evidence type="ECO:0000256" key="2">
    <source>
        <dbReference type="ARBA" id="ARBA00023316"/>
    </source>
</evidence>
<comment type="similarity">
    <text evidence="3 4">Belongs to the RlpA family.</text>
</comment>
<dbReference type="Proteomes" id="UP001501600">
    <property type="component" value="Unassembled WGS sequence"/>
</dbReference>
<dbReference type="RefSeq" id="WP_345315740.1">
    <property type="nucleotide sequence ID" value="NZ_BAABLF010000005.1"/>
</dbReference>
<dbReference type="NCBIfam" id="TIGR00413">
    <property type="entry name" value="rlpA"/>
    <property type="match status" value="1"/>
</dbReference>
<comment type="function">
    <text evidence="3">Lytic transglycosylase with a strong preference for naked glycan strands that lack stem peptides.</text>
</comment>
<dbReference type="CDD" id="cd22268">
    <property type="entry name" value="DPBB_RlpA-like"/>
    <property type="match status" value="1"/>
</dbReference>
<sequence>MKQLVPVLFLALGLAGCSSLGEDLRDGRTGTVERGLASYYANKYQGRTTANGERFDQNAMTAAHKTLPFNTRVRVTNVDTGKSIVVRINDRGPFVSGRIIDLSRRGFGQLGNLNAGLVEVTMEVLP</sequence>
<evidence type="ECO:0000313" key="6">
    <source>
        <dbReference type="EMBL" id="GAA5188281.1"/>
    </source>
</evidence>
<dbReference type="PANTHER" id="PTHR34183">
    <property type="entry name" value="ENDOLYTIC PEPTIDOGLYCAN TRANSGLYCOSYLASE RLPA"/>
    <property type="match status" value="1"/>
</dbReference>
<dbReference type="Pfam" id="PF03330">
    <property type="entry name" value="DPBB_1"/>
    <property type="match status" value="1"/>
</dbReference>
<dbReference type="InterPro" id="IPR036908">
    <property type="entry name" value="RlpA-like_sf"/>
</dbReference>
<evidence type="ECO:0000259" key="5">
    <source>
        <dbReference type="Pfam" id="PF03330"/>
    </source>
</evidence>
<dbReference type="HAMAP" id="MF_02071">
    <property type="entry name" value="RlpA"/>
    <property type="match status" value="1"/>
</dbReference>
<name>A0ABP9RW15_9GAMM</name>
<keyword evidence="3" id="KW-1003">Cell membrane</keyword>
<keyword evidence="3" id="KW-0449">Lipoprotein</keyword>